<proteinExistence type="predicted"/>
<evidence type="ECO:0000313" key="1">
    <source>
        <dbReference type="EMBL" id="CDD58931.1"/>
    </source>
</evidence>
<accession>R7B4M0</accession>
<dbReference type="AlphaFoldDB" id="R7B4M0"/>
<reference evidence="1" key="1">
    <citation type="submission" date="2012-11" db="EMBL/GenBank/DDBJ databases">
        <title>Dependencies among metagenomic species, viruses, plasmids and units of genetic variation.</title>
        <authorList>
            <person name="Nielsen H.B."/>
            <person name="Almeida M."/>
            <person name="Juncker A.S."/>
            <person name="Rasmussen S."/>
            <person name="Li J."/>
            <person name="Sunagawa S."/>
            <person name="Plichta D."/>
            <person name="Gautier L."/>
            <person name="Le Chatelier E."/>
            <person name="Peletier E."/>
            <person name="Bonde I."/>
            <person name="Nielsen T."/>
            <person name="Manichanh C."/>
            <person name="Arumugam M."/>
            <person name="Batto J."/>
            <person name="Santos M.B.Q.D."/>
            <person name="Blom N."/>
            <person name="Borruel N."/>
            <person name="Burgdorf K.S."/>
            <person name="Boumezbeur F."/>
            <person name="Casellas F."/>
            <person name="Dore J."/>
            <person name="Guarner F."/>
            <person name="Hansen T."/>
            <person name="Hildebrand F."/>
            <person name="Kaas R.S."/>
            <person name="Kennedy S."/>
            <person name="Kristiansen K."/>
            <person name="Kultima J.R."/>
            <person name="Leonard P."/>
            <person name="Levenez F."/>
            <person name="Lund O."/>
            <person name="Moumen B."/>
            <person name="Le Paslier D."/>
            <person name="Pons N."/>
            <person name="Pedersen O."/>
            <person name="Prifti E."/>
            <person name="Qin J."/>
            <person name="Raes J."/>
            <person name="Tap J."/>
            <person name="Tims S."/>
            <person name="Ussery D.W."/>
            <person name="Yamada T."/>
            <person name="MetaHit consortium"/>
            <person name="Renault P."/>
            <person name="Sicheritz-Ponten T."/>
            <person name="Bork P."/>
            <person name="Wang J."/>
            <person name="Brunak S."/>
            <person name="Ehrlich S.D."/>
        </authorList>
    </citation>
    <scope>NUCLEOTIDE SEQUENCE [LARGE SCALE GENOMIC DNA]</scope>
</reference>
<comment type="caution">
    <text evidence="1">The sequence shown here is derived from an EMBL/GenBank/DDBJ whole genome shotgun (WGS) entry which is preliminary data.</text>
</comment>
<dbReference type="EMBL" id="CBHH010000062">
    <property type="protein sequence ID" value="CDD58931.1"/>
    <property type="molecule type" value="Genomic_DNA"/>
</dbReference>
<organism evidence="1 2">
    <name type="scientific">Bacteroides pectinophilus CAG:437</name>
    <dbReference type="NCBI Taxonomy" id="1263051"/>
    <lineage>
        <taxon>Bacteria</taxon>
        <taxon>Bacillati</taxon>
        <taxon>Bacillota</taxon>
        <taxon>Clostridia</taxon>
        <taxon>Eubacteriales</taxon>
    </lineage>
</organism>
<sequence>MTENEILQVWGYDFCIINNYAYIFHGLINALFKVDLEDGTISYLNTIEYDASCEKSLYSSMVKWKEKIYLVPYNASAMVCYDIKSNTYRSVMEKEFKILDTFGKGRYVYLQPMVACNPILKFDLESEKVVEEVIVNNDYDSYLGISINDNCYMENGRYAVIITPINTICIIDSNNGEVSKISIQNTHDIYASIEYYDGYIYVMGSKEYTIAKIDPRSGEIIKVYKMFNQYGRLIGRISDEIIVDMAYSEKIYRFNCISGTIKDVIYDSRRKGYSCRYYWYCYGKLKKNNNVSYYFNRYNCSLVCNFLTSDEITHKLVTSDEDYEIIKKYIVNDKNIYKNEDELVSLEDYLKYL</sequence>
<dbReference type="InterPro" id="IPR011044">
    <property type="entry name" value="Quino_amine_DH_bsu"/>
</dbReference>
<name>R7B4M0_9FIRM</name>
<dbReference type="SUPFAM" id="SSF50969">
    <property type="entry name" value="YVTN repeat-like/Quinoprotein amine dehydrogenase"/>
    <property type="match status" value="1"/>
</dbReference>
<dbReference type="Proteomes" id="UP000018141">
    <property type="component" value="Unassembled WGS sequence"/>
</dbReference>
<evidence type="ECO:0000313" key="2">
    <source>
        <dbReference type="Proteomes" id="UP000018141"/>
    </source>
</evidence>
<gene>
    <name evidence="1" type="ORF">BN656_00048</name>
</gene>
<protein>
    <submittedName>
        <fullName evidence="1">Uncharacterized protein</fullName>
    </submittedName>
</protein>